<dbReference type="InterPro" id="IPR051496">
    <property type="entry name" value="H-rev107_PLA/AT"/>
</dbReference>
<dbReference type="GO" id="GO:0005737">
    <property type="term" value="C:cytoplasm"/>
    <property type="evidence" value="ECO:0007669"/>
    <property type="project" value="TreeGrafter"/>
</dbReference>
<keyword evidence="2" id="KW-0808">Transferase</keyword>
<dbReference type="Gene3D" id="3.90.1720.10">
    <property type="entry name" value="endopeptidase domain like (from Nostoc punctiforme)"/>
    <property type="match status" value="1"/>
</dbReference>
<reference evidence="6" key="1">
    <citation type="submission" date="2025-08" db="UniProtKB">
        <authorList>
            <consortium name="Ensembl"/>
        </authorList>
    </citation>
    <scope>IDENTIFICATION</scope>
</reference>
<dbReference type="AlphaFoldDB" id="A0A673I9G0"/>
<dbReference type="Proteomes" id="UP000472270">
    <property type="component" value="Unassembled WGS sequence"/>
</dbReference>
<dbReference type="Ensembl" id="ENSSRHT00000035327.1">
    <property type="protein sequence ID" value="ENSSRHP00000034335.1"/>
    <property type="gene ID" value="ENSSRHG00000017643.1"/>
</dbReference>
<feature type="domain" description="LRAT" evidence="5">
    <location>
        <begin position="21"/>
        <end position="139"/>
    </location>
</feature>
<dbReference type="GO" id="GO:0016410">
    <property type="term" value="F:N-acyltransferase activity"/>
    <property type="evidence" value="ECO:0007669"/>
    <property type="project" value="TreeGrafter"/>
</dbReference>
<dbReference type="InterPro" id="IPR007053">
    <property type="entry name" value="LRAT_dom"/>
</dbReference>
<sequence length="166" mass="19675">MGRIKDYITYRQIDLFYRGDLIEISRKGYQHWTIYAGDGYVIHLVKDRDHDCFYFSISFSIEHSDAGATVKKEKLEDVADNDEYRINNHLDDQYKPRPIEDILQEAENLVGREFPYNLLSSNCEHFVTLLRYGNPLSQQVQLFGMTSHTELYCTHKSHNDQWEMKN</sequence>
<evidence type="ECO:0000313" key="7">
    <source>
        <dbReference type="Proteomes" id="UP000472270"/>
    </source>
</evidence>
<keyword evidence="3" id="KW-0378">Hydrolase</keyword>
<proteinExistence type="inferred from homology"/>
<reference evidence="6" key="2">
    <citation type="submission" date="2025-09" db="UniProtKB">
        <authorList>
            <consortium name="Ensembl"/>
        </authorList>
    </citation>
    <scope>IDENTIFICATION</scope>
</reference>
<evidence type="ECO:0000256" key="1">
    <source>
        <dbReference type="ARBA" id="ARBA00007824"/>
    </source>
</evidence>
<dbReference type="GO" id="GO:0070292">
    <property type="term" value="P:N-acylphosphatidylethanolamine metabolic process"/>
    <property type="evidence" value="ECO:0007669"/>
    <property type="project" value="TreeGrafter"/>
</dbReference>
<dbReference type="GO" id="GO:0008970">
    <property type="term" value="F:phospholipase A1 activity"/>
    <property type="evidence" value="ECO:0007669"/>
    <property type="project" value="TreeGrafter"/>
</dbReference>
<accession>A0A673I9G0</accession>
<evidence type="ECO:0000256" key="4">
    <source>
        <dbReference type="ARBA" id="ARBA00023098"/>
    </source>
</evidence>
<evidence type="ECO:0000256" key="3">
    <source>
        <dbReference type="ARBA" id="ARBA00022801"/>
    </source>
</evidence>
<evidence type="ECO:0000259" key="5">
    <source>
        <dbReference type="PROSITE" id="PS51934"/>
    </source>
</evidence>
<keyword evidence="7" id="KW-1185">Reference proteome</keyword>
<comment type="similarity">
    <text evidence="1">Belongs to the H-rev107 family.</text>
</comment>
<organism evidence="6 7">
    <name type="scientific">Sinocyclocheilus rhinocerous</name>
    <dbReference type="NCBI Taxonomy" id="307959"/>
    <lineage>
        <taxon>Eukaryota</taxon>
        <taxon>Metazoa</taxon>
        <taxon>Chordata</taxon>
        <taxon>Craniata</taxon>
        <taxon>Vertebrata</taxon>
        <taxon>Euteleostomi</taxon>
        <taxon>Actinopterygii</taxon>
        <taxon>Neopterygii</taxon>
        <taxon>Teleostei</taxon>
        <taxon>Ostariophysi</taxon>
        <taxon>Cypriniformes</taxon>
        <taxon>Cyprinidae</taxon>
        <taxon>Cyprininae</taxon>
        <taxon>Sinocyclocheilus</taxon>
    </lineage>
</organism>
<dbReference type="PROSITE" id="PS51934">
    <property type="entry name" value="LRAT"/>
    <property type="match status" value="1"/>
</dbReference>
<evidence type="ECO:0000256" key="2">
    <source>
        <dbReference type="ARBA" id="ARBA00022679"/>
    </source>
</evidence>
<name>A0A673I9G0_9TELE</name>
<dbReference type="PANTHER" id="PTHR13943">
    <property type="entry name" value="HRAS-LIKE SUPPRESSOR - RELATED"/>
    <property type="match status" value="1"/>
</dbReference>
<dbReference type="PANTHER" id="PTHR13943:SF31">
    <property type="entry name" value="PHOSPHOLIPASE A AND ACYLTRANSFERASE 3"/>
    <property type="match status" value="1"/>
</dbReference>
<evidence type="ECO:0000313" key="6">
    <source>
        <dbReference type="Ensembl" id="ENSSRHP00000034335.1"/>
    </source>
</evidence>
<dbReference type="Pfam" id="PF04970">
    <property type="entry name" value="LRAT"/>
    <property type="match status" value="1"/>
</dbReference>
<protein>
    <recommendedName>
        <fullName evidence="5">LRAT domain-containing protein</fullName>
    </recommendedName>
</protein>
<dbReference type="GO" id="GO:0004623">
    <property type="term" value="F:phospholipase A2 activity"/>
    <property type="evidence" value="ECO:0007669"/>
    <property type="project" value="TreeGrafter"/>
</dbReference>
<keyword evidence="4" id="KW-0443">Lipid metabolism</keyword>